<proteinExistence type="predicted"/>
<protein>
    <submittedName>
        <fullName evidence="1">Radical SAM domain-containing protein</fullName>
    </submittedName>
</protein>
<reference evidence="1" key="1">
    <citation type="submission" date="2013-08" db="EMBL/GenBank/DDBJ databases">
        <authorList>
            <person name="Mendez C."/>
            <person name="Richter M."/>
            <person name="Ferrer M."/>
            <person name="Sanchez J."/>
        </authorList>
    </citation>
    <scope>NUCLEOTIDE SEQUENCE</scope>
</reference>
<comment type="caution">
    <text evidence="1">The sequence shown here is derived from an EMBL/GenBank/DDBJ whole genome shotgun (WGS) entry which is preliminary data.</text>
</comment>
<dbReference type="InterPro" id="IPR023867">
    <property type="entry name" value="Sulphatase_maturase_rSAM"/>
</dbReference>
<dbReference type="EMBL" id="AUZY01013138">
    <property type="protein sequence ID" value="EQD26486.1"/>
    <property type="molecule type" value="Genomic_DNA"/>
</dbReference>
<organism evidence="1">
    <name type="scientific">mine drainage metagenome</name>
    <dbReference type="NCBI Taxonomy" id="410659"/>
    <lineage>
        <taxon>unclassified sequences</taxon>
        <taxon>metagenomes</taxon>
        <taxon>ecological metagenomes</taxon>
    </lineage>
</organism>
<dbReference type="PANTHER" id="PTHR43273">
    <property type="entry name" value="ANAEROBIC SULFATASE-MATURATING ENZYME HOMOLOG ASLB-RELATED"/>
    <property type="match status" value="1"/>
</dbReference>
<dbReference type="InterPro" id="IPR013785">
    <property type="entry name" value="Aldolase_TIM"/>
</dbReference>
<dbReference type="InterPro" id="IPR058240">
    <property type="entry name" value="rSAM_sf"/>
</dbReference>
<feature type="non-terminal residue" evidence="1">
    <location>
        <position position="1"/>
    </location>
</feature>
<dbReference type="AlphaFoldDB" id="T0XUM3"/>
<accession>T0XUM3</accession>
<gene>
    <name evidence="1" type="ORF">B1B_19557</name>
</gene>
<reference evidence="1" key="2">
    <citation type="journal article" date="2014" name="ISME J.">
        <title>Microbial stratification in low pH oxic and suboxic macroscopic growths along an acid mine drainage.</title>
        <authorList>
            <person name="Mendez-Garcia C."/>
            <person name="Mesa V."/>
            <person name="Sprenger R.R."/>
            <person name="Richter M."/>
            <person name="Diez M.S."/>
            <person name="Solano J."/>
            <person name="Bargiela R."/>
            <person name="Golyshina O.V."/>
            <person name="Manteca A."/>
            <person name="Ramos J.L."/>
            <person name="Gallego J.R."/>
            <person name="Llorente I."/>
            <person name="Martins Dos Santos V.A."/>
            <person name="Jensen O.N."/>
            <person name="Pelaez A.I."/>
            <person name="Sanchez J."/>
            <person name="Ferrer M."/>
        </authorList>
    </citation>
    <scope>NUCLEOTIDE SEQUENCE</scope>
</reference>
<sequence>WFGGEPLLATNVIYQVMDHAIASCNEFGVRLTSHITTNAYKLTRHVHQQLVSKGVNTYNISLDGDQSAHDLTRRRADGAGTFDQIWKNLCDMQGTSLEFKVLLRLHVTSTNGNSLEQLMQKIRGQFGGDKRYEVYLRGIANYRNDEQVIYPDQIKVRTAENAANQLLSKSERRQEADVDI</sequence>
<evidence type="ECO:0000313" key="1">
    <source>
        <dbReference type="EMBL" id="EQD26486.1"/>
    </source>
</evidence>
<dbReference type="PANTHER" id="PTHR43273:SF8">
    <property type="entry name" value="RADICAL SAM DOMAIN PROTEIN"/>
    <property type="match status" value="1"/>
</dbReference>
<feature type="non-terminal residue" evidence="1">
    <location>
        <position position="180"/>
    </location>
</feature>
<dbReference type="GO" id="GO:0016491">
    <property type="term" value="F:oxidoreductase activity"/>
    <property type="evidence" value="ECO:0007669"/>
    <property type="project" value="InterPro"/>
</dbReference>
<name>T0XUM3_9ZZZZ</name>
<dbReference type="Gene3D" id="3.20.20.70">
    <property type="entry name" value="Aldolase class I"/>
    <property type="match status" value="1"/>
</dbReference>
<dbReference type="SUPFAM" id="SSF102114">
    <property type="entry name" value="Radical SAM enzymes"/>
    <property type="match status" value="1"/>
</dbReference>